<dbReference type="AlphaFoldDB" id="A0A0B7BVZ2"/>
<dbReference type="EMBL" id="HACG01049460">
    <property type="protein sequence ID" value="CEK96325.1"/>
    <property type="molecule type" value="Transcribed_RNA"/>
</dbReference>
<protein>
    <submittedName>
        <fullName evidence="1">Uncharacterized protein</fullName>
    </submittedName>
</protein>
<proteinExistence type="predicted"/>
<sequence>FFASFADPGTTQANQLSIIMQRATINVHHLSALYHLYNNSRSNFTIYLEAVYSSVISYHLYEDCHHSTPDSCIGAPISASANPAASS</sequence>
<gene>
    <name evidence="1" type="primary">ORF211529</name>
</gene>
<feature type="non-terminal residue" evidence="1">
    <location>
        <position position="1"/>
    </location>
</feature>
<name>A0A0B7BVZ2_9EUPU</name>
<organism evidence="1">
    <name type="scientific">Arion vulgaris</name>
    <dbReference type="NCBI Taxonomy" id="1028688"/>
    <lineage>
        <taxon>Eukaryota</taxon>
        <taxon>Metazoa</taxon>
        <taxon>Spiralia</taxon>
        <taxon>Lophotrochozoa</taxon>
        <taxon>Mollusca</taxon>
        <taxon>Gastropoda</taxon>
        <taxon>Heterobranchia</taxon>
        <taxon>Euthyneura</taxon>
        <taxon>Panpulmonata</taxon>
        <taxon>Eupulmonata</taxon>
        <taxon>Stylommatophora</taxon>
        <taxon>Helicina</taxon>
        <taxon>Arionoidea</taxon>
        <taxon>Arionidae</taxon>
        <taxon>Arion</taxon>
    </lineage>
</organism>
<accession>A0A0B7BVZ2</accession>
<evidence type="ECO:0000313" key="1">
    <source>
        <dbReference type="EMBL" id="CEK96325.1"/>
    </source>
</evidence>
<reference evidence="1" key="1">
    <citation type="submission" date="2014-12" db="EMBL/GenBank/DDBJ databases">
        <title>Insight into the proteome of Arion vulgaris.</title>
        <authorList>
            <person name="Aradska J."/>
            <person name="Bulat T."/>
            <person name="Smidak R."/>
            <person name="Sarate P."/>
            <person name="Gangsoo J."/>
            <person name="Sialana F."/>
            <person name="Bilban M."/>
            <person name="Lubec G."/>
        </authorList>
    </citation>
    <scope>NUCLEOTIDE SEQUENCE</scope>
    <source>
        <tissue evidence="1">Skin</tissue>
    </source>
</reference>
<feature type="non-terminal residue" evidence="1">
    <location>
        <position position="87"/>
    </location>
</feature>